<feature type="chain" id="PRO_5039584136" evidence="1">
    <location>
        <begin position="24"/>
        <end position="372"/>
    </location>
</feature>
<keyword evidence="3" id="KW-1185">Reference proteome</keyword>
<comment type="caution">
    <text evidence="2">The sequence shown here is derived from an EMBL/GenBank/DDBJ whole genome shotgun (WGS) entry which is preliminary data.</text>
</comment>
<accession>A0A542DXW2</accession>
<dbReference type="PANTHER" id="PTHR47199">
    <property type="entry name" value="PHOTOSYSTEM II STABILITY/ASSEMBLY FACTOR HCF136, CHLOROPLASTIC"/>
    <property type="match status" value="1"/>
</dbReference>
<organism evidence="2 3">
    <name type="scientific">Lapillicoccus jejuensis</name>
    <dbReference type="NCBI Taxonomy" id="402171"/>
    <lineage>
        <taxon>Bacteria</taxon>
        <taxon>Bacillati</taxon>
        <taxon>Actinomycetota</taxon>
        <taxon>Actinomycetes</taxon>
        <taxon>Micrococcales</taxon>
        <taxon>Intrasporangiaceae</taxon>
        <taxon>Lapillicoccus</taxon>
    </lineage>
</organism>
<name>A0A542DXW2_9MICO</name>
<proteinExistence type="predicted"/>
<gene>
    <name evidence="2" type="ORF">FB458_1004</name>
</gene>
<dbReference type="SUPFAM" id="SSF110296">
    <property type="entry name" value="Oligoxyloglucan reducing end-specific cellobiohydrolase"/>
    <property type="match status" value="1"/>
</dbReference>
<evidence type="ECO:0000313" key="2">
    <source>
        <dbReference type="EMBL" id="TQJ07932.1"/>
    </source>
</evidence>
<dbReference type="PROSITE" id="PS51318">
    <property type="entry name" value="TAT"/>
    <property type="match status" value="1"/>
</dbReference>
<dbReference type="Gene3D" id="2.130.10.10">
    <property type="entry name" value="YVTN repeat-like/Quinoprotein amine dehydrogenase"/>
    <property type="match status" value="2"/>
</dbReference>
<dbReference type="CDD" id="cd15482">
    <property type="entry name" value="Sialidase_non-viral"/>
    <property type="match status" value="1"/>
</dbReference>
<dbReference type="AlphaFoldDB" id="A0A542DXW2"/>
<protein>
    <submittedName>
        <fullName evidence="2">Photosystem II stability/assembly factor-like uncharacterized protein</fullName>
    </submittedName>
</protein>
<dbReference type="InterPro" id="IPR015943">
    <property type="entry name" value="WD40/YVTN_repeat-like_dom_sf"/>
</dbReference>
<dbReference type="EMBL" id="VFMN01000001">
    <property type="protein sequence ID" value="TQJ07932.1"/>
    <property type="molecule type" value="Genomic_DNA"/>
</dbReference>
<dbReference type="Proteomes" id="UP000317893">
    <property type="component" value="Unassembled WGS sequence"/>
</dbReference>
<reference evidence="2 3" key="1">
    <citation type="submission" date="2019-06" db="EMBL/GenBank/DDBJ databases">
        <title>Sequencing the genomes of 1000 actinobacteria strains.</title>
        <authorList>
            <person name="Klenk H.-P."/>
        </authorList>
    </citation>
    <scope>NUCLEOTIDE SEQUENCE [LARGE SCALE GENOMIC DNA]</scope>
    <source>
        <strain evidence="2 3">DSM 18607</strain>
    </source>
</reference>
<dbReference type="OrthoDB" id="9764804at2"/>
<evidence type="ECO:0000256" key="1">
    <source>
        <dbReference type="SAM" id="SignalP"/>
    </source>
</evidence>
<feature type="signal peptide" evidence="1">
    <location>
        <begin position="1"/>
        <end position="23"/>
    </location>
</feature>
<dbReference type="InterPro" id="IPR006311">
    <property type="entry name" value="TAT_signal"/>
</dbReference>
<keyword evidence="1" id="KW-0732">Signal</keyword>
<dbReference type="PANTHER" id="PTHR47199:SF2">
    <property type="entry name" value="PHOTOSYSTEM II STABILITY_ASSEMBLY FACTOR HCF136, CHLOROPLASTIC"/>
    <property type="match status" value="1"/>
</dbReference>
<evidence type="ECO:0000313" key="3">
    <source>
        <dbReference type="Proteomes" id="UP000317893"/>
    </source>
</evidence>
<sequence length="372" mass="37700">MSRRRLLPVLAAAALAATAAVTAAPAATAEAASSTAAASPAVRLAWTLLPTGSTEHFRGLAAVSDRVAWVAGYDGTVLRTTDGGEHWASVGPKLSQANAALQFRDIEAFSADDAVVLSIGNGTDSRIYRTSDGGASWTATFVNHDEAAFYDCLAFSDPMHGVANSDPVDGRFRIVATDDGGRTWTRVPAAGMPPVQEGEAAFAASGQCLAAGTGDRFYLGSGGVPGTKARVFRSDDGGRTWDVASTPIRSGSSNGVNGIAFSSAKDGIAVGGSFVRSDLNGGASAWTTDGGATWQRPTVPTGGYRSGVSFAPGLAGVAVAVGLTGSDVTTDSGRTWETFDTGSFDTVSCTSGLVCWASGAEGRVARLTLAAG</sequence>
<dbReference type="RefSeq" id="WP_141847293.1">
    <property type="nucleotide sequence ID" value="NZ_BAAAPR010000013.1"/>
</dbReference>